<organism evidence="1 2">
    <name type="scientific">Sporormia fimetaria CBS 119925</name>
    <dbReference type="NCBI Taxonomy" id="1340428"/>
    <lineage>
        <taxon>Eukaryota</taxon>
        <taxon>Fungi</taxon>
        <taxon>Dikarya</taxon>
        <taxon>Ascomycota</taxon>
        <taxon>Pezizomycotina</taxon>
        <taxon>Dothideomycetes</taxon>
        <taxon>Pleosporomycetidae</taxon>
        <taxon>Pleosporales</taxon>
        <taxon>Sporormiaceae</taxon>
        <taxon>Sporormia</taxon>
    </lineage>
</organism>
<reference evidence="1" key="1">
    <citation type="journal article" date="2020" name="Stud. Mycol.">
        <title>101 Dothideomycetes genomes: a test case for predicting lifestyles and emergence of pathogens.</title>
        <authorList>
            <person name="Haridas S."/>
            <person name="Albert R."/>
            <person name="Binder M."/>
            <person name="Bloem J."/>
            <person name="Labutti K."/>
            <person name="Salamov A."/>
            <person name="Andreopoulos B."/>
            <person name="Baker S."/>
            <person name="Barry K."/>
            <person name="Bills G."/>
            <person name="Bluhm B."/>
            <person name="Cannon C."/>
            <person name="Castanera R."/>
            <person name="Culley D."/>
            <person name="Daum C."/>
            <person name="Ezra D."/>
            <person name="Gonzalez J."/>
            <person name="Henrissat B."/>
            <person name="Kuo A."/>
            <person name="Liang C."/>
            <person name="Lipzen A."/>
            <person name="Lutzoni F."/>
            <person name="Magnuson J."/>
            <person name="Mondo S."/>
            <person name="Nolan M."/>
            <person name="Ohm R."/>
            <person name="Pangilinan J."/>
            <person name="Park H.-J."/>
            <person name="Ramirez L."/>
            <person name="Alfaro M."/>
            <person name="Sun H."/>
            <person name="Tritt A."/>
            <person name="Yoshinaga Y."/>
            <person name="Zwiers L.-H."/>
            <person name="Turgeon B."/>
            <person name="Goodwin S."/>
            <person name="Spatafora J."/>
            <person name="Crous P."/>
            <person name="Grigoriev I."/>
        </authorList>
    </citation>
    <scope>NUCLEOTIDE SEQUENCE</scope>
    <source>
        <strain evidence="1">CBS 119925</strain>
    </source>
</reference>
<accession>A0A6A6VQI9</accession>
<keyword evidence="2" id="KW-1185">Reference proteome</keyword>
<proteinExistence type="predicted"/>
<sequence>MGGLKATFYRVHRPSGHASGSPGRLEKVELVGYFAGSVLGRNDHDAVSDAPAWQNGRGLSQSTRRRHMYSADGVHMAKLKSTCGVVQAPTAHGLDHALTAGASSDYRKHSMCNMLQCAQPRAINIGRAQMVVDKEWVLLSPGGVVDGVAAGVRGCASDGSTSDVGRTTAPMETWGRCRGLT</sequence>
<dbReference type="AlphaFoldDB" id="A0A6A6VQI9"/>
<dbReference type="Proteomes" id="UP000799440">
    <property type="component" value="Unassembled WGS sequence"/>
</dbReference>
<name>A0A6A6VQI9_9PLEO</name>
<evidence type="ECO:0000313" key="2">
    <source>
        <dbReference type="Proteomes" id="UP000799440"/>
    </source>
</evidence>
<dbReference type="EMBL" id="MU006561">
    <property type="protein sequence ID" value="KAF2752086.1"/>
    <property type="molecule type" value="Genomic_DNA"/>
</dbReference>
<protein>
    <submittedName>
        <fullName evidence="1">Uncharacterized protein</fullName>
    </submittedName>
</protein>
<evidence type="ECO:0000313" key="1">
    <source>
        <dbReference type="EMBL" id="KAF2752086.1"/>
    </source>
</evidence>
<gene>
    <name evidence="1" type="ORF">M011DRAFT_454924</name>
</gene>